<dbReference type="InterPro" id="IPR003593">
    <property type="entry name" value="AAA+_ATPase"/>
</dbReference>
<name>A0ABW4ZY49_9BACL</name>
<protein>
    <submittedName>
        <fullName evidence="6">ABC transporter ATP-binding protein</fullName>
    </submittedName>
</protein>
<gene>
    <name evidence="6" type="ORF">ACFSOY_10795</name>
</gene>
<feature type="domain" description="ABC transporter" evidence="5">
    <location>
        <begin position="4"/>
        <end position="240"/>
    </location>
</feature>
<dbReference type="Proteomes" id="UP001597343">
    <property type="component" value="Unassembled WGS sequence"/>
</dbReference>
<evidence type="ECO:0000256" key="3">
    <source>
        <dbReference type="ARBA" id="ARBA00022741"/>
    </source>
</evidence>
<keyword evidence="7" id="KW-1185">Reference proteome</keyword>
<keyword evidence="3" id="KW-0547">Nucleotide-binding</keyword>
<sequence>MSLIELNNVSKFYGRDESRTVALESIQMKVEVGDFISIMGPSGSGKSTLLNILGCMDVPSVGEYLLKGRSLKGVDHKELSHIRNKVISFVFQHFALLKNYSVYENVELPLLNRKLSTKEKREKIFTQLEKLGINKLYKKHPTQLSGGQQQRVAIARALVSDAEIILADEPTGALDQKTGRELLELLSSINENERKTIIVVTHDDKVAQYTRRIISINDGRIAADVANTENPQDVFKNTSNL</sequence>
<dbReference type="CDD" id="cd03255">
    <property type="entry name" value="ABC_MJ0796_LolCDE_FtsE"/>
    <property type="match status" value="1"/>
</dbReference>
<accession>A0ABW4ZY49</accession>
<dbReference type="Pfam" id="PF00005">
    <property type="entry name" value="ABC_tran"/>
    <property type="match status" value="1"/>
</dbReference>
<dbReference type="RefSeq" id="WP_386046475.1">
    <property type="nucleotide sequence ID" value="NZ_JBHUIO010000005.1"/>
</dbReference>
<dbReference type="InterPro" id="IPR017911">
    <property type="entry name" value="MacB-like_ATP-bd"/>
</dbReference>
<organism evidence="6 7">
    <name type="scientific">Tumebacillus lipolyticus</name>
    <dbReference type="NCBI Taxonomy" id="1280370"/>
    <lineage>
        <taxon>Bacteria</taxon>
        <taxon>Bacillati</taxon>
        <taxon>Bacillota</taxon>
        <taxon>Bacilli</taxon>
        <taxon>Bacillales</taxon>
        <taxon>Alicyclobacillaceae</taxon>
        <taxon>Tumebacillus</taxon>
    </lineage>
</organism>
<evidence type="ECO:0000313" key="6">
    <source>
        <dbReference type="EMBL" id="MFD2170490.1"/>
    </source>
</evidence>
<dbReference type="SMART" id="SM00382">
    <property type="entry name" value="AAA"/>
    <property type="match status" value="1"/>
</dbReference>
<dbReference type="GO" id="GO:0005524">
    <property type="term" value="F:ATP binding"/>
    <property type="evidence" value="ECO:0007669"/>
    <property type="project" value="UniProtKB-KW"/>
</dbReference>
<dbReference type="InterPro" id="IPR027417">
    <property type="entry name" value="P-loop_NTPase"/>
</dbReference>
<keyword evidence="4 6" id="KW-0067">ATP-binding</keyword>
<comment type="similarity">
    <text evidence="1">Belongs to the ABC transporter superfamily.</text>
</comment>
<reference evidence="7" key="1">
    <citation type="journal article" date="2019" name="Int. J. Syst. Evol. Microbiol.">
        <title>The Global Catalogue of Microorganisms (GCM) 10K type strain sequencing project: providing services to taxonomists for standard genome sequencing and annotation.</title>
        <authorList>
            <consortium name="The Broad Institute Genomics Platform"/>
            <consortium name="The Broad Institute Genome Sequencing Center for Infectious Disease"/>
            <person name="Wu L."/>
            <person name="Ma J."/>
        </authorList>
    </citation>
    <scope>NUCLEOTIDE SEQUENCE [LARGE SCALE GENOMIC DNA]</scope>
    <source>
        <strain evidence="7">CGMCC 1.13574</strain>
    </source>
</reference>
<evidence type="ECO:0000256" key="2">
    <source>
        <dbReference type="ARBA" id="ARBA00022448"/>
    </source>
</evidence>
<evidence type="ECO:0000259" key="5">
    <source>
        <dbReference type="PROSITE" id="PS50893"/>
    </source>
</evidence>
<evidence type="ECO:0000256" key="1">
    <source>
        <dbReference type="ARBA" id="ARBA00005417"/>
    </source>
</evidence>
<dbReference type="PANTHER" id="PTHR42798">
    <property type="entry name" value="LIPOPROTEIN-RELEASING SYSTEM ATP-BINDING PROTEIN LOLD"/>
    <property type="match status" value="1"/>
</dbReference>
<dbReference type="Gene3D" id="3.40.50.300">
    <property type="entry name" value="P-loop containing nucleotide triphosphate hydrolases"/>
    <property type="match status" value="1"/>
</dbReference>
<evidence type="ECO:0000256" key="4">
    <source>
        <dbReference type="ARBA" id="ARBA00022840"/>
    </source>
</evidence>
<dbReference type="SUPFAM" id="SSF52540">
    <property type="entry name" value="P-loop containing nucleoside triphosphate hydrolases"/>
    <property type="match status" value="1"/>
</dbReference>
<dbReference type="InterPro" id="IPR003439">
    <property type="entry name" value="ABC_transporter-like_ATP-bd"/>
</dbReference>
<evidence type="ECO:0000313" key="7">
    <source>
        <dbReference type="Proteomes" id="UP001597343"/>
    </source>
</evidence>
<dbReference type="InterPro" id="IPR017871">
    <property type="entry name" value="ABC_transporter-like_CS"/>
</dbReference>
<comment type="caution">
    <text evidence="6">The sequence shown here is derived from an EMBL/GenBank/DDBJ whole genome shotgun (WGS) entry which is preliminary data.</text>
</comment>
<keyword evidence="2" id="KW-0813">Transport</keyword>
<dbReference type="PROSITE" id="PS00211">
    <property type="entry name" value="ABC_TRANSPORTER_1"/>
    <property type="match status" value="1"/>
</dbReference>
<proteinExistence type="inferred from homology"/>
<dbReference type="PANTHER" id="PTHR42798:SF6">
    <property type="entry name" value="CELL DIVISION ATP-BINDING PROTEIN FTSE"/>
    <property type="match status" value="1"/>
</dbReference>
<dbReference type="EMBL" id="JBHUIO010000005">
    <property type="protein sequence ID" value="MFD2170490.1"/>
    <property type="molecule type" value="Genomic_DNA"/>
</dbReference>
<dbReference type="PROSITE" id="PS50893">
    <property type="entry name" value="ABC_TRANSPORTER_2"/>
    <property type="match status" value="1"/>
</dbReference>